<dbReference type="Gene3D" id="3.10.28.10">
    <property type="entry name" value="Homing endonucleases"/>
    <property type="match status" value="2"/>
</dbReference>
<keyword evidence="3" id="KW-1133">Transmembrane helix</keyword>
<geneLocation type="mitochondrion" evidence="5"/>
<evidence type="ECO:0000313" key="5">
    <source>
        <dbReference type="EMBL" id="CCA78123.1"/>
    </source>
</evidence>
<evidence type="ECO:0000313" key="6">
    <source>
        <dbReference type="Proteomes" id="UP000007148"/>
    </source>
</evidence>
<organism evidence="6">
    <name type="scientific">Serendipita indica (strain DSM 11827)</name>
    <name type="common">Root endophyte fungus</name>
    <name type="synonym">Piriformospora indica</name>
    <dbReference type="NCBI Taxonomy" id="1109443"/>
    <lineage>
        <taxon>Eukaryota</taxon>
        <taxon>Fungi</taxon>
        <taxon>Dikarya</taxon>
        <taxon>Basidiomycota</taxon>
        <taxon>Agaricomycotina</taxon>
        <taxon>Agaricomycetes</taxon>
        <taxon>Sebacinales</taxon>
        <taxon>Serendipitaceae</taxon>
        <taxon>Serendipita</taxon>
    </lineage>
</organism>
<proteinExistence type="predicted"/>
<evidence type="ECO:0000256" key="2">
    <source>
        <dbReference type="SAM" id="MobiDB-lite"/>
    </source>
</evidence>
<dbReference type="EMBL" id="FQ859090">
    <property type="protein sequence ID" value="CCA78123.1"/>
    <property type="molecule type" value="Genomic_DNA"/>
</dbReference>
<dbReference type="Pfam" id="PF03161">
    <property type="entry name" value="LAGLIDADG_2"/>
    <property type="match status" value="1"/>
</dbReference>
<reference evidence="5 6" key="1">
    <citation type="journal article" date="2011" name="PLoS Pathog.">
        <title>Endophytic Life Strategies Decoded by Genome and Transcriptome Analyses of the Mutualistic Root Symbiont Piriformospora indica.</title>
        <authorList>
            <person name="Zuccaro A."/>
            <person name="Lahrmann U."/>
            <person name="Guldener U."/>
            <person name="Langen G."/>
            <person name="Pfiffi S."/>
            <person name="Biedenkopf D."/>
            <person name="Wong P."/>
            <person name="Samans B."/>
            <person name="Grimm C."/>
            <person name="Basiewicz M."/>
            <person name="Murat C."/>
            <person name="Martin F."/>
            <person name="Kogel K.H."/>
        </authorList>
    </citation>
    <scope>NUCLEOTIDE SEQUENCE [LARGE SCALE GENOMIC DNA]</scope>
    <source>
        <strain evidence="5 6">DSM 11827</strain>
    </source>
</reference>
<dbReference type="AlphaFoldDB" id="G4U3F9"/>
<keyword evidence="5" id="KW-0255">Endonuclease</keyword>
<name>G4U3F9_SERID</name>
<evidence type="ECO:0000256" key="1">
    <source>
        <dbReference type="ARBA" id="ARBA00002670"/>
    </source>
</evidence>
<dbReference type="SUPFAM" id="SSF55608">
    <property type="entry name" value="Homing endonucleases"/>
    <property type="match status" value="1"/>
</dbReference>
<dbReference type="InterPro" id="IPR027434">
    <property type="entry name" value="Homing_endonucl"/>
</dbReference>
<sequence>MCFNNSSKEKPSKPKRTRASVSKEEKILISNNITDTFKQVMTGIILSDGSLRMNGNLALLSIQLINLELAMGLWTMCKELQLVTNEILTLHRNNWQPIYTFQTLTLPFFTELFKAWYIKVDGRNIKILPFNIFDLFTPLAFAFLIMGDGSWDKHSSRIVLHLNNFTETEVKTIKDILISKFNIESYLVKVSKTDPLRGFVLKIPSRDVNKVRDLTKEYVYPSLLYKLGL</sequence>
<feature type="transmembrane region" description="Helical" evidence="3">
    <location>
        <begin position="130"/>
        <end position="147"/>
    </location>
</feature>
<dbReference type="InterPro" id="IPR004860">
    <property type="entry name" value="LAGLIDADG_dom"/>
</dbReference>
<evidence type="ECO:0000256" key="3">
    <source>
        <dbReference type="SAM" id="Phobius"/>
    </source>
</evidence>
<keyword evidence="6" id="KW-1185">Reference proteome</keyword>
<dbReference type="OrthoDB" id="3247136at2759"/>
<keyword evidence="5" id="KW-0496">Mitochondrion</keyword>
<dbReference type="GO" id="GO:0004519">
    <property type="term" value="F:endonuclease activity"/>
    <property type="evidence" value="ECO:0007669"/>
    <property type="project" value="UniProtKB-KW"/>
</dbReference>
<protein>
    <submittedName>
        <fullName evidence="5">Probable intron-encoded LAGLIDADG endonuclease</fullName>
    </submittedName>
</protein>
<keyword evidence="3" id="KW-0812">Transmembrane</keyword>
<accession>G4U3F9</accession>
<evidence type="ECO:0000259" key="4">
    <source>
        <dbReference type="Pfam" id="PF03161"/>
    </source>
</evidence>
<dbReference type="eggNOG" id="ENOG502S5A9">
    <property type="taxonomic scope" value="Eukaryota"/>
</dbReference>
<feature type="region of interest" description="Disordered" evidence="2">
    <location>
        <begin position="1"/>
        <end position="21"/>
    </location>
</feature>
<dbReference type="Proteomes" id="UP000007148">
    <property type="component" value="Mitochondrion MT"/>
</dbReference>
<keyword evidence="5" id="KW-0378">Hydrolase</keyword>
<feature type="domain" description="Homing endonuclease LAGLIDADG" evidence="4">
    <location>
        <begin position="39"/>
        <end position="210"/>
    </location>
</feature>
<dbReference type="STRING" id="1109443.G4U3F9"/>
<gene>
    <name evidence="5" type="ORF">PIIN_mit_LAG8</name>
</gene>
<comment type="function">
    <text evidence="1">Mitochondrial DNA endonuclease involved in intron homing.</text>
</comment>
<dbReference type="InParanoid" id="G4U3F9"/>
<keyword evidence="3" id="KW-0472">Membrane</keyword>
<keyword evidence="5" id="KW-0540">Nuclease</keyword>